<sequence length="179" mass="18430">MTTAPTPGGPAVLVAGIGNVFQRDDGFGVETVQHLARRGPGVLPPETELMDVGVRGLHLAYRLLDGWRTLVLVDAVHRDGPPGTLYTIDAGRPAARDDGGPAGPLDGHAMDPAAVLRLLRRLHAAVGGTLPDHVYVVGCEPGDVGDGLGLSPPVAAAVDRAADLVAELARRAAHTATRS</sequence>
<keyword evidence="6" id="KW-1185">Reference proteome</keyword>
<dbReference type="InterPro" id="IPR000671">
    <property type="entry name" value="Peptidase_A31"/>
</dbReference>
<dbReference type="GO" id="GO:0008047">
    <property type="term" value="F:enzyme activator activity"/>
    <property type="evidence" value="ECO:0007669"/>
    <property type="project" value="InterPro"/>
</dbReference>
<dbReference type="SUPFAM" id="SSF53163">
    <property type="entry name" value="HybD-like"/>
    <property type="match status" value="1"/>
</dbReference>
<name>A0A6I6N142_9ACTN</name>
<keyword evidence="3" id="KW-0064">Aspartyl protease</keyword>
<dbReference type="RefSeq" id="WP_158917632.1">
    <property type="nucleotide sequence ID" value="NZ_CP047020.1"/>
</dbReference>
<evidence type="ECO:0000256" key="3">
    <source>
        <dbReference type="ARBA" id="ARBA00022750"/>
    </source>
</evidence>
<dbReference type="NCBIfam" id="TIGR00072">
    <property type="entry name" value="hydrog_prot"/>
    <property type="match status" value="1"/>
</dbReference>
<dbReference type="PRINTS" id="PR00446">
    <property type="entry name" value="HYDRGNUPTAKE"/>
</dbReference>
<dbReference type="PANTHER" id="PTHR30302:SF1">
    <property type="entry name" value="HYDROGENASE 2 MATURATION PROTEASE"/>
    <property type="match status" value="1"/>
</dbReference>
<dbReference type="GO" id="GO:0016485">
    <property type="term" value="P:protein processing"/>
    <property type="evidence" value="ECO:0007669"/>
    <property type="project" value="TreeGrafter"/>
</dbReference>
<dbReference type="PANTHER" id="PTHR30302">
    <property type="entry name" value="HYDROGENASE 1 MATURATION PROTEASE"/>
    <property type="match status" value="1"/>
</dbReference>
<evidence type="ECO:0000256" key="1">
    <source>
        <dbReference type="ARBA" id="ARBA00006814"/>
    </source>
</evidence>
<dbReference type="GO" id="GO:0004190">
    <property type="term" value="F:aspartic-type endopeptidase activity"/>
    <property type="evidence" value="ECO:0007669"/>
    <property type="project" value="UniProtKB-KW"/>
</dbReference>
<gene>
    <name evidence="5" type="ORF">GQF42_03830</name>
</gene>
<dbReference type="InterPro" id="IPR023430">
    <property type="entry name" value="Pept_HybD-like_dom_sf"/>
</dbReference>
<evidence type="ECO:0000313" key="6">
    <source>
        <dbReference type="Proteomes" id="UP000436138"/>
    </source>
</evidence>
<dbReference type="Gene3D" id="3.40.50.1450">
    <property type="entry name" value="HybD-like"/>
    <property type="match status" value="1"/>
</dbReference>
<organism evidence="5 6">
    <name type="scientific">Streptomyces broussonetiae</name>
    <dbReference type="NCBI Taxonomy" id="2686304"/>
    <lineage>
        <taxon>Bacteria</taxon>
        <taxon>Bacillati</taxon>
        <taxon>Actinomycetota</taxon>
        <taxon>Actinomycetes</taxon>
        <taxon>Kitasatosporales</taxon>
        <taxon>Streptomycetaceae</taxon>
        <taxon>Streptomyces</taxon>
    </lineage>
</organism>
<evidence type="ECO:0000256" key="4">
    <source>
        <dbReference type="ARBA" id="ARBA00022801"/>
    </source>
</evidence>
<evidence type="ECO:0000256" key="2">
    <source>
        <dbReference type="ARBA" id="ARBA00022670"/>
    </source>
</evidence>
<proteinExistence type="inferred from homology"/>
<accession>A0A6I6N142</accession>
<comment type="similarity">
    <text evidence="1">Belongs to the peptidase A31 family.</text>
</comment>
<dbReference type="Pfam" id="PF01750">
    <property type="entry name" value="HycI"/>
    <property type="match status" value="1"/>
</dbReference>
<dbReference type="AlphaFoldDB" id="A0A6I6N142"/>
<evidence type="ECO:0000313" key="5">
    <source>
        <dbReference type="EMBL" id="QHA02535.1"/>
    </source>
</evidence>
<dbReference type="Proteomes" id="UP000436138">
    <property type="component" value="Chromosome"/>
</dbReference>
<keyword evidence="4" id="KW-0378">Hydrolase</keyword>
<dbReference type="EMBL" id="CP047020">
    <property type="protein sequence ID" value="QHA02535.1"/>
    <property type="molecule type" value="Genomic_DNA"/>
</dbReference>
<protein>
    <submittedName>
        <fullName evidence="5">Hydrogenase maturation protease</fullName>
    </submittedName>
</protein>
<keyword evidence="2 5" id="KW-0645">Protease</keyword>
<reference evidence="5 6" key="1">
    <citation type="submission" date="2019-12" db="EMBL/GenBank/DDBJ databases">
        <title>Streptomyces sp. strain T44 isolated from rhizosphere soil of Broussonetia papyrifera.</title>
        <authorList>
            <person name="Mo P."/>
        </authorList>
    </citation>
    <scope>NUCLEOTIDE SEQUENCE [LARGE SCALE GENOMIC DNA]</scope>
    <source>
        <strain evidence="5 6">T44</strain>
    </source>
</reference>
<dbReference type="KEGG" id="sbro:GQF42_03830"/>